<feature type="domain" description="BON" evidence="1">
    <location>
        <begin position="83"/>
        <end position="151"/>
    </location>
</feature>
<dbReference type="InterPro" id="IPR051686">
    <property type="entry name" value="Lipoprotein_DolP"/>
</dbReference>
<dbReference type="KEGG" id="daf:Desaf_1091"/>
<dbReference type="RefSeq" id="WP_014259243.1">
    <property type="nucleotide sequence ID" value="NC_016629.1"/>
</dbReference>
<dbReference type="PROSITE" id="PS50914">
    <property type="entry name" value="BON"/>
    <property type="match status" value="3"/>
</dbReference>
<dbReference type="Proteomes" id="UP000007844">
    <property type="component" value="Chromosome"/>
</dbReference>
<reference evidence="2 3" key="1">
    <citation type="journal article" date="2011" name="J. Bacteriol.">
        <title>Genome sequence of the mercury-methylating and pleomorphic Desulfovibrio africanus Strain Walvis Bay.</title>
        <authorList>
            <person name="Brown S.D."/>
            <person name="Wall J.D."/>
            <person name="Kucken A.M."/>
            <person name="Gilmour C.C."/>
            <person name="Podar M."/>
            <person name="Brandt C.C."/>
            <person name="Teshima H."/>
            <person name="Detter J.C."/>
            <person name="Han C.S."/>
            <person name="Land M.L."/>
            <person name="Lucas S."/>
            <person name="Han J."/>
            <person name="Pennacchio L."/>
            <person name="Nolan M."/>
            <person name="Pitluck S."/>
            <person name="Woyke T."/>
            <person name="Goodwin L."/>
            <person name="Palumbo A.V."/>
            <person name="Elias D.A."/>
        </authorList>
    </citation>
    <scope>NUCLEOTIDE SEQUENCE [LARGE SCALE GENOMIC DNA]</scope>
    <source>
        <strain evidence="2 3">Walvis Bay</strain>
    </source>
</reference>
<evidence type="ECO:0000313" key="3">
    <source>
        <dbReference type="Proteomes" id="UP000007844"/>
    </source>
</evidence>
<feature type="domain" description="BON" evidence="1">
    <location>
        <begin position="156"/>
        <end position="224"/>
    </location>
</feature>
<sequence>MARSARSDEEIKRDVVDQLYWDARVDASKVEVRVDGGRVRLTGALPSLLARRAAVMDTWDVAGVEHVEDAMNVIYPGGRDELTDDLLRENVLTALGWSPDLESETLDAQVQGGRVTILGMVNAFWKKALAEEIVKGLRGVLDVANHLAVVPLHDMLDRTIAESVEAALERNALLDPSGVTVEIHDGVVTLSGLADSPAAARLAYLAATYTPGVINVHNQLIVRPYR</sequence>
<protein>
    <submittedName>
        <fullName evidence="2">Transport-associated protein</fullName>
    </submittedName>
</protein>
<organism evidence="2 3">
    <name type="scientific">Desulfocurvibacter africanus subsp. africanus str. Walvis Bay</name>
    <dbReference type="NCBI Taxonomy" id="690850"/>
    <lineage>
        <taxon>Bacteria</taxon>
        <taxon>Pseudomonadati</taxon>
        <taxon>Thermodesulfobacteriota</taxon>
        <taxon>Desulfovibrionia</taxon>
        <taxon>Desulfovibrionales</taxon>
        <taxon>Desulfovibrionaceae</taxon>
        <taxon>Desulfocurvibacter</taxon>
    </lineage>
</organism>
<proteinExistence type="predicted"/>
<feature type="domain" description="BON" evidence="1">
    <location>
        <begin position="7"/>
        <end position="75"/>
    </location>
</feature>
<dbReference type="PANTHER" id="PTHR34606:SF15">
    <property type="entry name" value="BON DOMAIN-CONTAINING PROTEIN"/>
    <property type="match status" value="1"/>
</dbReference>
<dbReference type="STRING" id="690850.Desaf_1091"/>
<evidence type="ECO:0000313" key="2">
    <source>
        <dbReference type="EMBL" id="EGJ49434.1"/>
    </source>
</evidence>
<keyword evidence="3" id="KW-1185">Reference proteome</keyword>
<dbReference type="AlphaFoldDB" id="F3YX46"/>
<dbReference type="EMBL" id="CP003221">
    <property type="protein sequence ID" value="EGJ49434.1"/>
    <property type="molecule type" value="Genomic_DNA"/>
</dbReference>
<dbReference type="InterPro" id="IPR007055">
    <property type="entry name" value="BON_dom"/>
</dbReference>
<dbReference type="Gene3D" id="3.30.1340.30">
    <property type="match status" value="3"/>
</dbReference>
<dbReference type="SMART" id="SM00749">
    <property type="entry name" value="BON"/>
    <property type="match status" value="3"/>
</dbReference>
<accession>F3YX46</accession>
<dbReference type="HOGENOM" id="CLU_082070_0_0_7"/>
<name>F3YX46_DESAF</name>
<dbReference type="InterPro" id="IPR014004">
    <property type="entry name" value="Transpt-assoc_nodulatn_dom_bac"/>
</dbReference>
<evidence type="ECO:0000259" key="1">
    <source>
        <dbReference type="PROSITE" id="PS50914"/>
    </source>
</evidence>
<gene>
    <name evidence="2" type="ORF">Desaf_1091</name>
</gene>
<dbReference type="eggNOG" id="COG2823">
    <property type="taxonomic scope" value="Bacteria"/>
</dbReference>
<dbReference type="PANTHER" id="PTHR34606">
    <property type="entry name" value="BON DOMAIN-CONTAINING PROTEIN"/>
    <property type="match status" value="1"/>
</dbReference>
<dbReference type="Pfam" id="PF04972">
    <property type="entry name" value="BON"/>
    <property type="match status" value="3"/>
</dbReference>